<feature type="region of interest" description="Disordered" evidence="1">
    <location>
        <begin position="48"/>
        <end position="85"/>
    </location>
</feature>
<dbReference type="GO" id="GO:0016020">
    <property type="term" value="C:membrane"/>
    <property type="evidence" value="ECO:0007669"/>
    <property type="project" value="TreeGrafter"/>
</dbReference>
<evidence type="ECO:0000313" key="4">
    <source>
        <dbReference type="Proteomes" id="UP000694620"/>
    </source>
</evidence>
<feature type="region of interest" description="Disordered" evidence="1">
    <location>
        <begin position="149"/>
        <end position="177"/>
    </location>
</feature>
<dbReference type="InterPro" id="IPR001715">
    <property type="entry name" value="CH_dom"/>
</dbReference>
<evidence type="ECO:0000259" key="2">
    <source>
        <dbReference type="PROSITE" id="PS50021"/>
    </source>
</evidence>
<evidence type="ECO:0000256" key="1">
    <source>
        <dbReference type="SAM" id="MobiDB-lite"/>
    </source>
</evidence>
<evidence type="ECO:0000313" key="3">
    <source>
        <dbReference type="Ensembl" id="ENSECRP00000028062.1"/>
    </source>
</evidence>
<dbReference type="GO" id="GO:0005737">
    <property type="term" value="C:cytoplasm"/>
    <property type="evidence" value="ECO:0007669"/>
    <property type="project" value="TreeGrafter"/>
</dbReference>
<dbReference type="GO" id="GO:0042060">
    <property type="term" value="P:wound healing"/>
    <property type="evidence" value="ECO:0007669"/>
    <property type="project" value="TreeGrafter"/>
</dbReference>
<dbReference type="InterPro" id="IPR036872">
    <property type="entry name" value="CH_dom_sf"/>
</dbReference>
<proteinExistence type="predicted"/>
<dbReference type="PANTHER" id="PTHR23169">
    <property type="entry name" value="ENVOPLAKIN"/>
    <property type="match status" value="1"/>
</dbReference>
<feature type="compositionally biased region" description="Basic and acidic residues" evidence="1">
    <location>
        <begin position="72"/>
        <end position="85"/>
    </location>
</feature>
<protein>
    <recommendedName>
        <fullName evidence="2">Calponin-homology (CH) domain-containing protein</fullName>
    </recommendedName>
</protein>
<dbReference type="GO" id="GO:0008017">
    <property type="term" value="F:microtubule binding"/>
    <property type="evidence" value="ECO:0007669"/>
    <property type="project" value="TreeGrafter"/>
</dbReference>
<dbReference type="Pfam" id="PF00307">
    <property type="entry name" value="CH"/>
    <property type="match status" value="1"/>
</dbReference>
<dbReference type="AlphaFoldDB" id="A0A8C4XFZ8"/>
<accession>A0A8C4XFZ8</accession>
<dbReference type="GO" id="GO:0030056">
    <property type="term" value="C:hemidesmosome"/>
    <property type="evidence" value="ECO:0007669"/>
    <property type="project" value="TreeGrafter"/>
</dbReference>
<dbReference type="Gene3D" id="1.10.418.10">
    <property type="entry name" value="Calponin-like domain"/>
    <property type="match status" value="1"/>
</dbReference>
<reference evidence="3" key="2">
    <citation type="submission" date="2025-08" db="UniProtKB">
        <authorList>
            <consortium name="Ensembl"/>
        </authorList>
    </citation>
    <scope>IDENTIFICATION</scope>
</reference>
<sequence length="286" mass="32085">MGNVCGCVRSTKEEYYKDPAKAPISHGKYSRSRRYFRRKKKRMLVATSVGDQRLEMAGEDGQWDGEDEEMDGEKKPDSNERDWEIRGDLVEDAAGGTDEDVTEWGDKGVNTFTQGTEMPTKEELAHLNIAEEEEVRKTKTFGLRSTKAASLDDTLEGSSSPQNECNREKTASLMGTEPSRVLKAELGKETPHSCCSVPASGGTLCQKCHNEAHRPACSSSLEDQISDIHVTGESEDMTAKERLLLWSQQTTDGYVGVRCENFTTCWRDGRLFSAIIHKYRYCFNLK</sequence>
<dbReference type="Ensembl" id="ENSECRT00000028648.1">
    <property type="protein sequence ID" value="ENSECRP00000028062.1"/>
    <property type="gene ID" value="ENSECRG00000018992.1"/>
</dbReference>
<dbReference type="PROSITE" id="PS50021">
    <property type="entry name" value="CH"/>
    <property type="match status" value="1"/>
</dbReference>
<feature type="domain" description="Calponin-homology (CH)" evidence="2">
    <location>
        <begin position="237"/>
        <end position="286"/>
    </location>
</feature>
<dbReference type="GO" id="GO:0005882">
    <property type="term" value="C:intermediate filament"/>
    <property type="evidence" value="ECO:0007669"/>
    <property type="project" value="TreeGrafter"/>
</dbReference>
<dbReference type="GO" id="GO:0031581">
    <property type="term" value="P:hemidesmosome assembly"/>
    <property type="evidence" value="ECO:0007669"/>
    <property type="project" value="TreeGrafter"/>
</dbReference>
<dbReference type="PANTHER" id="PTHR23169:SF24">
    <property type="entry name" value="DYSTONIN"/>
    <property type="match status" value="1"/>
</dbReference>
<feature type="compositionally biased region" description="Acidic residues" evidence="1">
    <location>
        <begin position="57"/>
        <end position="71"/>
    </location>
</feature>
<keyword evidence="4" id="KW-1185">Reference proteome</keyword>
<dbReference type="GO" id="GO:0045104">
    <property type="term" value="P:intermediate filament cytoskeleton organization"/>
    <property type="evidence" value="ECO:0007669"/>
    <property type="project" value="InterPro"/>
</dbReference>
<dbReference type="GO" id="GO:0005198">
    <property type="term" value="F:structural molecule activity"/>
    <property type="evidence" value="ECO:0007669"/>
    <property type="project" value="TreeGrafter"/>
</dbReference>
<dbReference type="Proteomes" id="UP000694620">
    <property type="component" value="Chromosome 15"/>
</dbReference>
<reference evidence="3" key="1">
    <citation type="submission" date="2021-06" db="EMBL/GenBank/DDBJ databases">
        <authorList>
            <consortium name="Wellcome Sanger Institute Data Sharing"/>
        </authorList>
    </citation>
    <scope>NUCLEOTIDE SEQUENCE [LARGE SCALE GENOMIC DNA]</scope>
</reference>
<dbReference type="GO" id="GO:0005925">
    <property type="term" value="C:focal adhesion"/>
    <property type="evidence" value="ECO:0007669"/>
    <property type="project" value="TreeGrafter"/>
</dbReference>
<dbReference type="InterPro" id="IPR043197">
    <property type="entry name" value="Plakin"/>
</dbReference>
<dbReference type="SUPFAM" id="SSF47576">
    <property type="entry name" value="Calponin-homology domain, CH-domain"/>
    <property type="match status" value="1"/>
</dbReference>
<reference evidence="3" key="3">
    <citation type="submission" date="2025-09" db="UniProtKB">
        <authorList>
            <consortium name="Ensembl"/>
        </authorList>
    </citation>
    <scope>IDENTIFICATION</scope>
</reference>
<organism evidence="3 4">
    <name type="scientific">Erpetoichthys calabaricus</name>
    <name type="common">Rope fish</name>
    <name type="synonym">Calamoichthys calabaricus</name>
    <dbReference type="NCBI Taxonomy" id="27687"/>
    <lineage>
        <taxon>Eukaryota</taxon>
        <taxon>Metazoa</taxon>
        <taxon>Chordata</taxon>
        <taxon>Craniata</taxon>
        <taxon>Vertebrata</taxon>
        <taxon>Euteleostomi</taxon>
        <taxon>Actinopterygii</taxon>
        <taxon>Polypteriformes</taxon>
        <taxon>Polypteridae</taxon>
        <taxon>Erpetoichthys</taxon>
    </lineage>
</organism>
<dbReference type="GeneTree" id="ENSGT00940000155008"/>
<name>A0A8C4XFZ8_ERPCA</name>